<organism evidence="4 5">
    <name type="scientific">Citrus sinensis</name>
    <name type="common">Sweet orange</name>
    <name type="synonym">Citrus aurantium var. sinensis</name>
    <dbReference type="NCBI Taxonomy" id="2711"/>
    <lineage>
        <taxon>Eukaryota</taxon>
        <taxon>Viridiplantae</taxon>
        <taxon>Streptophyta</taxon>
        <taxon>Embryophyta</taxon>
        <taxon>Tracheophyta</taxon>
        <taxon>Spermatophyta</taxon>
        <taxon>Magnoliopsida</taxon>
        <taxon>eudicotyledons</taxon>
        <taxon>Gunneridae</taxon>
        <taxon>Pentapetalae</taxon>
        <taxon>rosids</taxon>
        <taxon>malvids</taxon>
        <taxon>Sapindales</taxon>
        <taxon>Rutaceae</taxon>
        <taxon>Aurantioideae</taxon>
        <taxon>Citrus</taxon>
    </lineage>
</organism>
<accession>A0A067GPE1</accession>
<dbReference type="PANTHER" id="PTHR13322">
    <property type="entry name" value="C1ORF73 PROTEIN"/>
    <property type="match status" value="1"/>
</dbReference>
<dbReference type="EMBL" id="KK784880">
    <property type="protein sequence ID" value="KDO77272.1"/>
    <property type="molecule type" value="Genomic_DNA"/>
</dbReference>
<evidence type="ECO:0000313" key="4">
    <source>
        <dbReference type="EMBL" id="KDO77272.1"/>
    </source>
</evidence>
<evidence type="ECO:0000259" key="3">
    <source>
        <dbReference type="Pfam" id="PF24436"/>
    </source>
</evidence>
<dbReference type="GO" id="GO:0032039">
    <property type="term" value="C:integrator complex"/>
    <property type="evidence" value="ECO:0007669"/>
    <property type="project" value="InterPro"/>
</dbReference>
<feature type="domain" description="Integrator complex subunit 7-like C-terminal" evidence="2">
    <location>
        <begin position="953"/>
        <end position="1125"/>
    </location>
</feature>
<evidence type="ECO:0008006" key="6">
    <source>
        <dbReference type="Google" id="ProtNLM"/>
    </source>
</evidence>
<dbReference type="Pfam" id="PF22966">
    <property type="entry name" value="INTS7_C_plants"/>
    <property type="match status" value="1"/>
</dbReference>
<dbReference type="Proteomes" id="UP000027120">
    <property type="component" value="Unassembled WGS sequence"/>
</dbReference>
<dbReference type="GO" id="GO:0016180">
    <property type="term" value="P:snRNA processing"/>
    <property type="evidence" value="ECO:0007669"/>
    <property type="project" value="InterPro"/>
</dbReference>
<dbReference type="InterPro" id="IPR016024">
    <property type="entry name" value="ARM-type_fold"/>
</dbReference>
<dbReference type="AlphaFoldDB" id="A0A067GPE1"/>
<evidence type="ECO:0000313" key="5">
    <source>
        <dbReference type="Proteomes" id="UP000027120"/>
    </source>
</evidence>
<protein>
    <recommendedName>
        <fullName evidence="6">Integrator complex subunit 7</fullName>
    </recommendedName>
</protein>
<sequence>MERNATACAMEWSIELEKGLRSKIPGRCVEAILQIEPRLKQWAGEPEATMVVYNMFGLVPGEERLFANTIFLRLAEAFQLGHKHIRVSIVRVFLSLRRHCRDKKRSKRIKGILSKSRVHNHLELLKRVKIVFDTGDPESRALALVLFGCWADFAKDSAHIRYLVLSSLVSSNVLEVRASLFAAGCFSELADDFASVLLEMLVNLVTYSETESTVRIAAARVFAKMGCSYSVAKRAYKTGLKLVLDSSDEDFLVAMLTSLSKLAYKSTLLISEQGMGQSLISATLFRALFNIVEEAELPSTMQCEALKLLHKILLGRPPNLSCADMPEFAELLRIVDNASRSPIISKSIVAILVLVEIVIKFQRRVEMGSGGVCTLPMPSEVVSLIMDRITLLVKPILCSCQFNHVKVFEQVQSLLSLLLLLVGEHPDLGVLVLNKVHYLIEDLVDTCTTMAGRQADSAVNNPVEIRGERDQTINSKLIFILNRFVVSCLEILNKAGTLTNQVFDKVKLLVQSVHHCSFFDCYTHIIYSLLLDTRTVWICMINRNDEARGDDGNFHTCLQDFIDKHELLTLEFAKKMLIHRDTWPAYRAGMYAACQGAWVTASFLFGQLIMKVQSDIFSCWLKSVSHLAHSQRIIQLLFLTKHDSSSVDWLETKELPITFSEDNLCEIEKDVAGIIDEPNHSQALVVAYQSLISAERTLETAFTSTNVFFFQRWFLALRAKLLGAVMEIFRVLSTIQSEQKTNNDALVRKCTIVDSIKFLQQITQISFQLKRLSQEFDLIATSFIGIDSKSSNIIKAVALNCSLLAVSAGFAFYIPSLPAYQNLTCGLGSSQKCSHAMLIQNLVGRLWNLDHEVTSNLGMLAEVIGLSKNCFHLQSKNQILDSSCEVKNIVDVCNYAVSGIVCWQNEAKMVQDDKIRSEVITNGSQLLLNIILKLMNIPFRVPKFFFKVRPCVGSELFISSADVRNVDGISVSTGFPLSLNLCLQLKNVPPDLPVRLTKFYCILHCSQKLVLDGQSNEKTPWSPQPWEDSDVVEINEMLFQYVTECTKRTNYRKCFRDGDINNDGAVTVFVHFELSARGQGFSNCLLDVSHFPVGSYRIKWHCCCIDSQGSYWSLLPLNAEPVFTVLS</sequence>
<gene>
    <name evidence="4" type="ORF">CISIN_1g001104mg</name>
</gene>
<dbReference type="SUPFAM" id="SSF48371">
    <property type="entry name" value="ARM repeat"/>
    <property type="match status" value="1"/>
</dbReference>
<proteinExistence type="inferred from homology"/>
<comment type="similarity">
    <text evidence="1">Belongs to the Integrator subunit 7 family.</text>
</comment>
<dbReference type="InterPro" id="IPR056516">
    <property type="entry name" value="INTS7_N"/>
</dbReference>
<evidence type="ECO:0000256" key="1">
    <source>
        <dbReference type="ARBA" id="ARBA00008565"/>
    </source>
</evidence>
<keyword evidence="5" id="KW-1185">Reference proteome</keyword>
<dbReference type="Pfam" id="PF24436">
    <property type="entry name" value="INTS7_N"/>
    <property type="match status" value="1"/>
</dbReference>
<dbReference type="PANTHER" id="PTHR13322:SF2">
    <property type="entry name" value="INTEGRATOR COMPLEX SUBUNIT 7"/>
    <property type="match status" value="1"/>
</dbReference>
<evidence type="ECO:0000259" key="2">
    <source>
        <dbReference type="Pfam" id="PF22966"/>
    </source>
</evidence>
<feature type="domain" description="Integrator complex subunit 7 N-terminal" evidence="3">
    <location>
        <begin position="66"/>
        <end position="273"/>
    </location>
</feature>
<reference evidence="4 5" key="1">
    <citation type="submission" date="2014-04" db="EMBL/GenBank/DDBJ databases">
        <authorList>
            <consortium name="International Citrus Genome Consortium"/>
            <person name="Gmitter F."/>
            <person name="Chen C."/>
            <person name="Farmerie W."/>
            <person name="Harkins T."/>
            <person name="Desany B."/>
            <person name="Mohiuddin M."/>
            <person name="Kodira C."/>
            <person name="Borodovsky M."/>
            <person name="Lomsadze A."/>
            <person name="Burns P."/>
            <person name="Jenkins J."/>
            <person name="Prochnik S."/>
            <person name="Shu S."/>
            <person name="Chapman J."/>
            <person name="Pitluck S."/>
            <person name="Schmutz J."/>
            <person name="Rokhsar D."/>
        </authorList>
    </citation>
    <scope>NUCLEOTIDE SEQUENCE</scope>
</reference>
<name>A0A067GPE1_CITSI</name>
<dbReference type="InterPro" id="IPR033060">
    <property type="entry name" value="INTS7"/>
</dbReference>
<dbReference type="InterPro" id="IPR055195">
    <property type="entry name" value="INTS7_C_plant"/>
</dbReference>